<accession>A0A0L7LMA6</accession>
<dbReference type="InterPro" id="IPR036322">
    <property type="entry name" value="WD40_repeat_dom_sf"/>
</dbReference>
<proteinExistence type="predicted"/>
<dbReference type="Proteomes" id="UP000037510">
    <property type="component" value="Unassembled WGS sequence"/>
</dbReference>
<name>A0A0L7LMA6_OPEBR</name>
<evidence type="ECO:0000256" key="1">
    <source>
        <dbReference type="SAM" id="MobiDB-lite"/>
    </source>
</evidence>
<dbReference type="InterPro" id="IPR001810">
    <property type="entry name" value="F-box_dom"/>
</dbReference>
<comment type="caution">
    <text evidence="3">The sequence shown here is derived from an EMBL/GenBank/DDBJ whole genome shotgun (WGS) entry which is preliminary data.</text>
</comment>
<dbReference type="Gene3D" id="2.130.10.10">
    <property type="entry name" value="YVTN repeat-like/Quinoprotein amine dehydrogenase"/>
    <property type="match status" value="1"/>
</dbReference>
<dbReference type="EMBL" id="JTDY01000583">
    <property type="protein sequence ID" value="KOB76577.1"/>
    <property type="molecule type" value="Genomic_DNA"/>
</dbReference>
<evidence type="ECO:0000313" key="3">
    <source>
        <dbReference type="EMBL" id="KOB76577.1"/>
    </source>
</evidence>
<sequence length="451" mass="51541">MTATMLLQLPEDILTNIFKQLRFQDIYSLMLTCKTVCNLIINDNVLWRSKAQSIHYSYEGPTRLILQTRRNNGPSRQHWYNNCRASYNWCKGYFKNKVILQHRTNYMPWLRLHHSEVLLVSVGPRLHCYALQGVPTCSSCVILQHRTNYMPWLRLHHSEVLLVSVGPRLHCYALQGVPTCSSCVILQHRTNYMPWLRLHHSEVLLVSVGPRLHCYALQGVPNCNKLLWKIEVPHVGTAAFNPADPRLPPRGPRGGDRGGTRQKDLWPLCRYKDIALDEDIGVRCLALNETADKLAVGPNGNNRPLLLDTTTKQTIRDIQWHNEHCVIYVTHSGHLQLLDVRNNAVVRTLLYIQWHNEHSVIYVTHSGHLQLLDVRNNAVVYTAVDPFQSTLYCVQTDGRRACVAGSSEYARCVLYDLTLVAAADRGLAACNFDVLPSTTFTRDYSDIFQSL</sequence>
<dbReference type="PROSITE" id="PS50181">
    <property type="entry name" value="FBOX"/>
    <property type="match status" value="1"/>
</dbReference>
<feature type="domain" description="F-box" evidence="2">
    <location>
        <begin position="3"/>
        <end position="50"/>
    </location>
</feature>
<protein>
    <submittedName>
        <fullName evidence="3">Putative F-box/WD-repeat protein</fullName>
    </submittedName>
</protein>
<dbReference type="SUPFAM" id="SSF50978">
    <property type="entry name" value="WD40 repeat-like"/>
    <property type="match status" value="1"/>
</dbReference>
<dbReference type="SUPFAM" id="SSF81383">
    <property type="entry name" value="F-box domain"/>
    <property type="match status" value="1"/>
</dbReference>
<gene>
    <name evidence="3" type="ORF">OBRU01_06014</name>
</gene>
<feature type="region of interest" description="Disordered" evidence="1">
    <location>
        <begin position="241"/>
        <end position="261"/>
    </location>
</feature>
<dbReference type="InterPro" id="IPR015943">
    <property type="entry name" value="WD40/YVTN_repeat-like_dom_sf"/>
</dbReference>
<keyword evidence="4" id="KW-1185">Reference proteome</keyword>
<organism evidence="3 4">
    <name type="scientific">Operophtera brumata</name>
    <name type="common">Winter moth</name>
    <name type="synonym">Phalaena brumata</name>
    <dbReference type="NCBI Taxonomy" id="104452"/>
    <lineage>
        <taxon>Eukaryota</taxon>
        <taxon>Metazoa</taxon>
        <taxon>Ecdysozoa</taxon>
        <taxon>Arthropoda</taxon>
        <taxon>Hexapoda</taxon>
        <taxon>Insecta</taxon>
        <taxon>Pterygota</taxon>
        <taxon>Neoptera</taxon>
        <taxon>Endopterygota</taxon>
        <taxon>Lepidoptera</taxon>
        <taxon>Glossata</taxon>
        <taxon>Ditrysia</taxon>
        <taxon>Geometroidea</taxon>
        <taxon>Geometridae</taxon>
        <taxon>Larentiinae</taxon>
        <taxon>Operophtera</taxon>
    </lineage>
</organism>
<evidence type="ECO:0000259" key="2">
    <source>
        <dbReference type="PROSITE" id="PS50181"/>
    </source>
</evidence>
<dbReference type="AlphaFoldDB" id="A0A0L7LMA6"/>
<dbReference type="Gene3D" id="1.20.1280.50">
    <property type="match status" value="1"/>
</dbReference>
<reference evidence="3 4" key="1">
    <citation type="journal article" date="2015" name="Genome Biol. Evol.">
        <title>The genome of winter moth (Operophtera brumata) provides a genomic perspective on sexual dimorphism and phenology.</title>
        <authorList>
            <person name="Derks M.F."/>
            <person name="Smit S."/>
            <person name="Salis L."/>
            <person name="Schijlen E."/>
            <person name="Bossers A."/>
            <person name="Mateman C."/>
            <person name="Pijl A.S."/>
            <person name="de Ridder D."/>
            <person name="Groenen M.A."/>
            <person name="Visser M.E."/>
            <person name="Megens H.J."/>
        </authorList>
    </citation>
    <scope>NUCLEOTIDE SEQUENCE [LARGE SCALE GENOMIC DNA]</scope>
    <source>
        <strain evidence="3">WM2013NL</strain>
        <tissue evidence="3">Head and thorax</tissue>
    </source>
</reference>
<dbReference type="InterPro" id="IPR036047">
    <property type="entry name" value="F-box-like_dom_sf"/>
</dbReference>
<evidence type="ECO:0000313" key="4">
    <source>
        <dbReference type="Proteomes" id="UP000037510"/>
    </source>
</evidence>
<dbReference type="Pfam" id="PF12937">
    <property type="entry name" value="F-box-like"/>
    <property type="match status" value="1"/>
</dbReference>